<dbReference type="EMBL" id="AP019695">
    <property type="protein sequence ID" value="BBK23027.1"/>
    <property type="molecule type" value="Genomic_DNA"/>
</dbReference>
<protein>
    <submittedName>
        <fullName evidence="3">Uncharacterized protein</fullName>
    </submittedName>
</protein>
<evidence type="ECO:0000313" key="3">
    <source>
        <dbReference type="EMBL" id="BBK23027.1"/>
    </source>
</evidence>
<name>A0A6N4TJX4_9FIRM</name>
<keyword evidence="4" id="KW-1185">Reference proteome</keyword>
<reference evidence="4" key="1">
    <citation type="submission" date="2019-05" db="EMBL/GenBank/DDBJ databases">
        <title>Complete genome sequencing of Absiella argi strain JCM 30884.</title>
        <authorList>
            <person name="Sakamoto M."/>
            <person name="Murakami T."/>
            <person name="Mori H."/>
        </authorList>
    </citation>
    <scope>NUCLEOTIDE SEQUENCE [LARGE SCALE GENOMIC DNA]</scope>
    <source>
        <strain evidence="4">JCM 30884</strain>
    </source>
</reference>
<accession>A0A6N4TJX4</accession>
<dbReference type="KEGG" id="aarg:Aargi30884_19300"/>
<evidence type="ECO:0000313" key="4">
    <source>
        <dbReference type="Proteomes" id="UP000464754"/>
    </source>
</evidence>
<feature type="transmembrane region" description="Helical" evidence="2">
    <location>
        <begin position="34"/>
        <end position="52"/>
    </location>
</feature>
<proteinExistence type="predicted"/>
<feature type="transmembrane region" description="Helical" evidence="2">
    <location>
        <begin position="7"/>
        <end position="28"/>
    </location>
</feature>
<dbReference type="RefSeq" id="WP_118361687.1">
    <property type="nucleotide sequence ID" value="NZ_AP019695.1"/>
</dbReference>
<dbReference type="AlphaFoldDB" id="A0A6N4TJX4"/>
<feature type="compositionally biased region" description="Acidic residues" evidence="1">
    <location>
        <begin position="60"/>
        <end position="80"/>
    </location>
</feature>
<keyword evidence="2" id="KW-0812">Transmembrane</keyword>
<evidence type="ECO:0000256" key="2">
    <source>
        <dbReference type="SAM" id="Phobius"/>
    </source>
</evidence>
<sequence>MNPKQKVTIFGSVGLLILVGLVFIIKGWQVQEQILLFLGILLIVMGIGRGIMLKKYLPGDNDDTNLDDYLEDEEKEEDKN</sequence>
<gene>
    <name evidence="3" type="ORF">Aargi30884_19300</name>
</gene>
<keyword evidence="2" id="KW-0472">Membrane</keyword>
<keyword evidence="2" id="KW-1133">Transmembrane helix</keyword>
<dbReference type="Proteomes" id="UP000464754">
    <property type="component" value="Chromosome"/>
</dbReference>
<feature type="region of interest" description="Disordered" evidence="1">
    <location>
        <begin position="59"/>
        <end position="80"/>
    </location>
</feature>
<organism evidence="3 4">
    <name type="scientific">Amedibacterium intestinale</name>
    <dbReference type="NCBI Taxonomy" id="2583452"/>
    <lineage>
        <taxon>Bacteria</taxon>
        <taxon>Bacillati</taxon>
        <taxon>Bacillota</taxon>
        <taxon>Erysipelotrichia</taxon>
        <taxon>Erysipelotrichales</taxon>
        <taxon>Erysipelotrichaceae</taxon>
        <taxon>Amedibacterium</taxon>
    </lineage>
</organism>
<evidence type="ECO:0000256" key="1">
    <source>
        <dbReference type="SAM" id="MobiDB-lite"/>
    </source>
</evidence>